<evidence type="ECO:0000256" key="1">
    <source>
        <dbReference type="SAM" id="Phobius"/>
    </source>
</evidence>
<dbReference type="Proteomes" id="UP001596447">
    <property type="component" value="Unassembled WGS sequence"/>
</dbReference>
<proteinExistence type="predicted"/>
<gene>
    <name evidence="2" type="ORF">ACFQJ9_08305</name>
</gene>
<dbReference type="RefSeq" id="WP_279529342.1">
    <property type="nucleotide sequence ID" value="NZ_CP122312.1"/>
</dbReference>
<feature type="transmembrane region" description="Helical" evidence="1">
    <location>
        <begin position="76"/>
        <end position="93"/>
    </location>
</feature>
<keyword evidence="1" id="KW-0812">Transmembrane</keyword>
<organism evidence="2 3">
    <name type="scientific">Halospeciosus flavus</name>
    <dbReference type="NCBI Taxonomy" id="3032283"/>
    <lineage>
        <taxon>Archaea</taxon>
        <taxon>Methanobacteriati</taxon>
        <taxon>Methanobacteriota</taxon>
        <taxon>Stenosarchaea group</taxon>
        <taxon>Halobacteria</taxon>
        <taxon>Halobacteriales</taxon>
        <taxon>Halobacteriaceae</taxon>
        <taxon>Halospeciosus</taxon>
    </lineage>
</organism>
<feature type="transmembrane region" description="Helical" evidence="1">
    <location>
        <begin position="6"/>
        <end position="29"/>
    </location>
</feature>
<keyword evidence="1" id="KW-1133">Transmembrane helix</keyword>
<keyword evidence="3" id="KW-1185">Reference proteome</keyword>
<comment type="caution">
    <text evidence="2">The sequence shown here is derived from an EMBL/GenBank/DDBJ whole genome shotgun (WGS) entry which is preliminary data.</text>
</comment>
<reference evidence="2 3" key="1">
    <citation type="journal article" date="2019" name="Int. J. Syst. Evol. Microbiol.">
        <title>The Global Catalogue of Microorganisms (GCM) 10K type strain sequencing project: providing services to taxonomists for standard genome sequencing and annotation.</title>
        <authorList>
            <consortium name="The Broad Institute Genomics Platform"/>
            <consortium name="The Broad Institute Genome Sequencing Center for Infectious Disease"/>
            <person name="Wu L."/>
            <person name="Ma J."/>
        </authorList>
    </citation>
    <scope>NUCLEOTIDE SEQUENCE [LARGE SCALE GENOMIC DNA]</scope>
    <source>
        <strain evidence="2 3">XZGYJ-43</strain>
    </source>
</reference>
<dbReference type="EMBL" id="JBHTAR010000011">
    <property type="protein sequence ID" value="MFC7199411.1"/>
    <property type="molecule type" value="Genomic_DNA"/>
</dbReference>
<dbReference type="AlphaFoldDB" id="A0ABD5Z2J0"/>
<evidence type="ECO:0000313" key="2">
    <source>
        <dbReference type="EMBL" id="MFC7199411.1"/>
    </source>
</evidence>
<evidence type="ECO:0000313" key="3">
    <source>
        <dbReference type="Proteomes" id="UP001596447"/>
    </source>
</evidence>
<keyword evidence="1" id="KW-0472">Membrane</keyword>
<name>A0ABD5Z2J0_9EURY</name>
<protein>
    <submittedName>
        <fullName evidence="2">Uncharacterized protein</fullName>
    </submittedName>
</protein>
<feature type="transmembrane region" description="Helical" evidence="1">
    <location>
        <begin position="41"/>
        <end position="61"/>
    </location>
</feature>
<accession>A0ABD5Z2J0</accession>
<sequence length="121" mass="13065">MSATLVSLLALIQLLLLVTCSLVIVVTLYRHWTTVLYRRGVVALVATLLVFAVGAVVDVAAERGLNVVLFEMVDDVLFTAAAALAVVATWLFARDFVVTGRDEPVEISAEPDETTGRFEDA</sequence>